<name>A0AA40YCB7_STEMA</name>
<dbReference type="AlphaFoldDB" id="A0AA40YCB7"/>
<dbReference type="Proteomes" id="UP000634179">
    <property type="component" value="Unassembled WGS sequence"/>
</dbReference>
<accession>A0AA40YCB7</accession>
<organism evidence="1 2">
    <name type="scientific">Stenotrophomonas maltophilia</name>
    <name type="common">Pseudomonas maltophilia</name>
    <name type="synonym">Xanthomonas maltophilia</name>
    <dbReference type="NCBI Taxonomy" id="40324"/>
    <lineage>
        <taxon>Bacteria</taxon>
        <taxon>Pseudomonadati</taxon>
        <taxon>Pseudomonadota</taxon>
        <taxon>Gammaproteobacteria</taxon>
        <taxon>Lysobacterales</taxon>
        <taxon>Lysobacteraceae</taxon>
        <taxon>Stenotrophomonas</taxon>
        <taxon>Stenotrophomonas maltophilia group</taxon>
    </lineage>
</organism>
<sequence>MNFIHQSLMLLEDAGMFVGYPDIHWLEQSGMQLSHISALQGNRISIEQNQHLKLLMIFSLLDFHVDTMHPDMEGKSYRQKYLDLPVNGDYDRMLRELFRVAKVMRNALVHNPSSFTIANNQVAINYTHGKTNFRLNMSLRSLAMFHTSIVMYIRADMGRGNYFLGIMRSIYSDVRLGIKNFNDDLGDKLEAPPPGLKLKWRTRYVHSNARHQISDGRIHILPPKRELQEWEGLDLHIALNEDDFLIPQEALDQDLSISELEVINNWKREGHFPALKRP</sequence>
<dbReference type="EMBL" id="JADUOV010000002">
    <property type="protein sequence ID" value="MBH1789195.1"/>
    <property type="molecule type" value="Genomic_DNA"/>
</dbReference>
<comment type="caution">
    <text evidence="1">The sequence shown here is derived from an EMBL/GenBank/DDBJ whole genome shotgun (WGS) entry which is preliminary data.</text>
</comment>
<evidence type="ECO:0000313" key="2">
    <source>
        <dbReference type="Proteomes" id="UP000634179"/>
    </source>
</evidence>
<proteinExistence type="predicted"/>
<protein>
    <submittedName>
        <fullName evidence="1">Uncharacterized protein</fullName>
    </submittedName>
</protein>
<gene>
    <name evidence="1" type="ORF">I5V89_04830</name>
</gene>
<reference evidence="1" key="1">
    <citation type="submission" date="2020-11" db="EMBL/GenBank/DDBJ databases">
        <title>Enhanced detection system for hospital associated transmission using whole genome sequencing surveillance.</title>
        <authorList>
            <person name="Harrison L.H."/>
            <person name="Van Tyne D."/>
            <person name="Marsh J.W."/>
            <person name="Griffith M.P."/>
            <person name="Snyder D.J."/>
            <person name="Cooper V.S."/>
            <person name="Mustapha M."/>
        </authorList>
    </citation>
    <scope>NUCLEOTIDE SEQUENCE</scope>
    <source>
        <strain evidence="1">STEN00053</strain>
    </source>
</reference>
<dbReference type="RefSeq" id="WP_049404098.1">
    <property type="nucleotide sequence ID" value="NZ_JANKBX010000012.1"/>
</dbReference>
<evidence type="ECO:0000313" key="1">
    <source>
        <dbReference type="EMBL" id="MBH1789195.1"/>
    </source>
</evidence>